<dbReference type="AlphaFoldDB" id="A0AAV1A132"/>
<name>A0AAV1A132_VICFA</name>
<evidence type="ECO:0000256" key="1">
    <source>
        <dbReference type="SAM" id="MobiDB-lite"/>
    </source>
</evidence>
<dbReference type="PROSITE" id="PS50108">
    <property type="entry name" value="CRIB"/>
    <property type="match status" value="1"/>
</dbReference>
<dbReference type="PANTHER" id="PTHR46325">
    <property type="entry name" value="CRIB DOMAIN-CONTAINING PROTEIN RIC8"/>
    <property type="match status" value="1"/>
</dbReference>
<feature type="compositionally biased region" description="Polar residues" evidence="1">
    <location>
        <begin position="209"/>
        <end position="232"/>
    </location>
</feature>
<dbReference type="Gene3D" id="3.90.810.10">
    <property type="entry name" value="CRIB domain"/>
    <property type="match status" value="1"/>
</dbReference>
<evidence type="ECO:0000313" key="4">
    <source>
        <dbReference type="Proteomes" id="UP001157006"/>
    </source>
</evidence>
<dbReference type="EMBL" id="OX451738">
    <property type="protein sequence ID" value="CAI8602802.1"/>
    <property type="molecule type" value="Genomic_DNA"/>
</dbReference>
<feature type="compositionally biased region" description="Polar residues" evidence="1">
    <location>
        <begin position="96"/>
        <end position="105"/>
    </location>
</feature>
<sequence>MSNKKVKGLLKGLRYISQIFENEKEQEIQIGCPTDVKHVAHIGWDGPSVNSPSWMNEFKTTQGFASAPMTLTGDAQNKAQDNPVKWTSEDSKRQSSRSVNSQTQGRDLPELPKASRKQTNGNTIDSPTRERPRQRKTSSNKPSNLKESSDGSKQIQQQQQLVSNDSEIQQLDGSEAHNLQEIPKKTRRKKSKDKENLSGGSSKLRVKAQKSSDSNLDYGSPSSKPRNIPSSFEENENYERGMTTVS</sequence>
<evidence type="ECO:0000259" key="2">
    <source>
        <dbReference type="PROSITE" id="PS50108"/>
    </source>
</evidence>
<dbReference type="SMART" id="SM00285">
    <property type="entry name" value="PBD"/>
    <property type="match status" value="1"/>
</dbReference>
<proteinExistence type="predicted"/>
<feature type="compositionally biased region" description="Polar residues" evidence="1">
    <location>
        <begin position="117"/>
        <end position="126"/>
    </location>
</feature>
<accession>A0AAV1A132</accession>
<dbReference type="CDD" id="cd00132">
    <property type="entry name" value="CRIB"/>
    <property type="match status" value="1"/>
</dbReference>
<evidence type="ECO:0000313" key="3">
    <source>
        <dbReference type="EMBL" id="CAI8602802.1"/>
    </source>
</evidence>
<dbReference type="Proteomes" id="UP001157006">
    <property type="component" value="Chromosome 3"/>
</dbReference>
<feature type="domain" description="CRIB" evidence="2">
    <location>
        <begin position="30"/>
        <end position="43"/>
    </location>
</feature>
<dbReference type="InterPro" id="IPR000095">
    <property type="entry name" value="CRIB_dom"/>
</dbReference>
<feature type="region of interest" description="Disordered" evidence="1">
    <location>
        <begin position="73"/>
        <end position="246"/>
    </location>
</feature>
<keyword evidence="4" id="KW-1185">Reference proteome</keyword>
<feature type="compositionally biased region" description="Polar residues" evidence="1">
    <location>
        <begin position="161"/>
        <end position="172"/>
    </location>
</feature>
<gene>
    <name evidence="3" type="ORF">VFH_III057560</name>
</gene>
<protein>
    <recommendedName>
        <fullName evidence="2">CRIB domain-containing protein</fullName>
    </recommendedName>
</protein>
<reference evidence="3 4" key="1">
    <citation type="submission" date="2023-01" db="EMBL/GenBank/DDBJ databases">
        <authorList>
            <person name="Kreplak J."/>
        </authorList>
    </citation>
    <scope>NUCLEOTIDE SEQUENCE [LARGE SCALE GENOMIC DNA]</scope>
</reference>
<dbReference type="Pfam" id="PF00786">
    <property type="entry name" value="PBD"/>
    <property type="match status" value="1"/>
</dbReference>
<dbReference type="PANTHER" id="PTHR46325:SF39">
    <property type="entry name" value="CRIB DOMAIN-CONTAINING PROTEIN RIC8"/>
    <property type="match status" value="1"/>
</dbReference>
<organism evidence="3 4">
    <name type="scientific">Vicia faba</name>
    <name type="common">Broad bean</name>
    <name type="synonym">Faba vulgaris</name>
    <dbReference type="NCBI Taxonomy" id="3906"/>
    <lineage>
        <taxon>Eukaryota</taxon>
        <taxon>Viridiplantae</taxon>
        <taxon>Streptophyta</taxon>
        <taxon>Embryophyta</taxon>
        <taxon>Tracheophyta</taxon>
        <taxon>Spermatophyta</taxon>
        <taxon>Magnoliopsida</taxon>
        <taxon>eudicotyledons</taxon>
        <taxon>Gunneridae</taxon>
        <taxon>Pentapetalae</taxon>
        <taxon>rosids</taxon>
        <taxon>fabids</taxon>
        <taxon>Fabales</taxon>
        <taxon>Fabaceae</taxon>
        <taxon>Papilionoideae</taxon>
        <taxon>50 kb inversion clade</taxon>
        <taxon>NPAAA clade</taxon>
        <taxon>Hologalegina</taxon>
        <taxon>IRL clade</taxon>
        <taxon>Fabeae</taxon>
        <taxon>Vicia</taxon>
    </lineage>
</organism>
<dbReference type="InterPro" id="IPR036936">
    <property type="entry name" value="CRIB_dom_sf"/>
</dbReference>
<dbReference type="FunFam" id="3.90.810.10:FF:000029">
    <property type="entry name" value="Elongation factor Ts, mitochondrial"/>
    <property type="match status" value="1"/>
</dbReference>